<dbReference type="EMBL" id="KZ819678">
    <property type="protein sequence ID" value="PWN24971.1"/>
    <property type="molecule type" value="Genomic_DNA"/>
</dbReference>
<dbReference type="AlphaFoldDB" id="A0A316UKS1"/>
<dbReference type="PANTHER" id="PTHR42336">
    <property type="entry name" value="THIOREDOXIN DOMAIN-CONTAINING PROTEIN-RELATED"/>
    <property type="match status" value="1"/>
</dbReference>
<dbReference type="PANTHER" id="PTHR42336:SF1">
    <property type="entry name" value="ALKYL HYDROPEROXIDE REDUCTASE SUBUNIT C_ THIOL SPECIFIC ANTIOXIDANT DOMAIN-CONTAINING PROTEIN"/>
    <property type="match status" value="1"/>
</dbReference>
<dbReference type="SUPFAM" id="SSF52833">
    <property type="entry name" value="Thioredoxin-like"/>
    <property type="match status" value="1"/>
</dbReference>
<dbReference type="Gene3D" id="3.40.30.10">
    <property type="entry name" value="Glutaredoxin"/>
    <property type="match status" value="1"/>
</dbReference>
<dbReference type="Proteomes" id="UP000245884">
    <property type="component" value="Unassembled WGS sequence"/>
</dbReference>
<organism evidence="2 3">
    <name type="scientific">Jaminaea rosea</name>
    <dbReference type="NCBI Taxonomy" id="1569628"/>
    <lineage>
        <taxon>Eukaryota</taxon>
        <taxon>Fungi</taxon>
        <taxon>Dikarya</taxon>
        <taxon>Basidiomycota</taxon>
        <taxon>Ustilaginomycotina</taxon>
        <taxon>Exobasidiomycetes</taxon>
        <taxon>Microstromatales</taxon>
        <taxon>Microstromatales incertae sedis</taxon>
        <taxon>Jaminaea</taxon>
    </lineage>
</organism>
<dbReference type="OrthoDB" id="40334at2759"/>
<keyword evidence="3" id="KW-1185">Reference proteome</keyword>
<name>A0A316UKS1_9BASI</name>
<dbReference type="GeneID" id="37028886"/>
<reference evidence="2 3" key="1">
    <citation type="journal article" date="2018" name="Mol. Biol. Evol.">
        <title>Broad Genomic Sampling Reveals a Smut Pathogenic Ancestry of the Fungal Clade Ustilaginomycotina.</title>
        <authorList>
            <person name="Kijpornyongpan T."/>
            <person name="Mondo S.J."/>
            <person name="Barry K."/>
            <person name="Sandor L."/>
            <person name="Lee J."/>
            <person name="Lipzen A."/>
            <person name="Pangilinan J."/>
            <person name="LaButti K."/>
            <person name="Hainaut M."/>
            <person name="Henrissat B."/>
            <person name="Grigoriev I.V."/>
            <person name="Spatafora J.W."/>
            <person name="Aime M.C."/>
        </authorList>
    </citation>
    <scope>NUCLEOTIDE SEQUENCE [LARGE SCALE GENOMIC DNA]</scope>
    <source>
        <strain evidence="2 3">MCA 5214</strain>
    </source>
</reference>
<dbReference type="PROSITE" id="PS51352">
    <property type="entry name" value="THIOREDOXIN_2"/>
    <property type="match status" value="1"/>
</dbReference>
<dbReference type="InterPro" id="IPR036249">
    <property type="entry name" value="Thioredoxin-like_sf"/>
</dbReference>
<evidence type="ECO:0000259" key="1">
    <source>
        <dbReference type="PROSITE" id="PS51352"/>
    </source>
</evidence>
<sequence length="214" mass="22963">MTSYLPHDIQSLLPRSSPQTASLPSVGEAAPAFPSSSDIKIVQGGSSGQDINFATPSKGTLVAFVRHCGCPFAEKEIKLLGQVDKQYGGQGEVQIVVVQHSDEEETKKWWERIGGATSLPHAILIADPQRTLYSSFGVGTLGWGGLFSRSTLKELTDLKNNEGIVNTTTGAGSWRWQNSGGFAVDREGKVRWVKVAKDAGDVCPYDGEAVKSLL</sequence>
<dbReference type="InterPro" id="IPR032801">
    <property type="entry name" value="PXL2A/B/C"/>
</dbReference>
<proteinExistence type="predicted"/>
<accession>A0A316UKS1</accession>
<gene>
    <name evidence="2" type="ORF">BDZ90DRAFT_234573</name>
</gene>
<protein>
    <recommendedName>
        <fullName evidence="1">Thioredoxin domain-containing protein</fullName>
    </recommendedName>
</protein>
<dbReference type="Pfam" id="PF13911">
    <property type="entry name" value="AhpC-TSA_2"/>
    <property type="match status" value="1"/>
</dbReference>
<evidence type="ECO:0000313" key="3">
    <source>
        <dbReference type="Proteomes" id="UP000245884"/>
    </source>
</evidence>
<dbReference type="InterPro" id="IPR013766">
    <property type="entry name" value="Thioredoxin_domain"/>
</dbReference>
<evidence type="ECO:0000313" key="2">
    <source>
        <dbReference type="EMBL" id="PWN24971.1"/>
    </source>
</evidence>
<dbReference type="RefSeq" id="XP_025359583.1">
    <property type="nucleotide sequence ID" value="XM_025507063.1"/>
</dbReference>
<feature type="domain" description="Thioredoxin" evidence="1">
    <location>
        <begin position="24"/>
        <end position="214"/>
    </location>
</feature>